<dbReference type="Gene3D" id="1.10.10.10">
    <property type="entry name" value="Winged helix-like DNA-binding domain superfamily/Winged helix DNA-binding domain"/>
    <property type="match status" value="1"/>
</dbReference>
<keyword evidence="1" id="KW-0805">Transcription regulation</keyword>
<evidence type="ECO:0000259" key="4">
    <source>
        <dbReference type="PROSITE" id="PS50995"/>
    </source>
</evidence>
<dbReference type="Proteomes" id="UP000603234">
    <property type="component" value="Unassembled WGS sequence"/>
</dbReference>
<comment type="caution">
    <text evidence="5">The sequence shown here is derived from an EMBL/GenBank/DDBJ whole genome shotgun (WGS) entry which is preliminary data.</text>
</comment>
<organism evidence="5 6">
    <name type="scientific">Acetobacterium fimetarium</name>
    <dbReference type="NCBI Taxonomy" id="52691"/>
    <lineage>
        <taxon>Bacteria</taxon>
        <taxon>Bacillati</taxon>
        <taxon>Bacillota</taxon>
        <taxon>Clostridia</taxon>
        <taxon>Eubacteriales</taxon>
        <taxon>Eubacteriaceae</taxon>
        <taxon>Acetobacterium</taxon>
    </lineage>
</organism>
<evidence type="ECO:0000256" key="3">
    <source>
        <dbReference type="ARBA" id="ARBA00023163"/>
    </source>
</evidence>
<reference evidence="5 6" key="1">
    <citation type="journal article" date="2020" name="mSystems">
        <title>Defining Genomic and Predicted Metabolic Features of the Acetobacterium Genus.</title>
        <authorList>
            <person name="Ross D.E."/>
            <person name="Marshall C.W."/>
            <person name="Gulliver D."/>
            <person name="May H.D."/>
            <person name="Norman R.S."/>
        </authorList>
    </citation>
    <scope>NUCLEOTIDE SEQUENCE [LARGE SCALE GENOMIC DNA]</scope>
    <source>
        <strain evidence="5 6">DSM 8238</strain>
    </source>
</reference>
<keyword evidence="3" id="KW-0804">Transcription</keyword>
<evidence type="ECO:0000256" key="2">
    <source>
        <dbReference type="ARBA" id="ARBA00023125"/>
    </source>
</evidence>
<dbReference type="PRINTS" id="PR00598">
    <property type="entry name" value="HTHMARR"/>
</dbReference>
<sequence length="146" mass="17175">MQSLDKSIGMSINYVNRKMQRYLSANLKKYNITTEQWSVLLQIIENDGINQKQLARKVSKDQATLVRILDILERKELAIRQKSPEDRRFYLIYGTPEGRKLKEEVYPFVESLFQNIIKGISQDQLDLFIDILNKIDENIPAEEQKI</sequence>
<evidence type="ECO:0000313" key="6">
    <source>
        <dbReference type="Proteomes" id="UP000603234"/>
    </source>
</evidence>
<accession>A0ABR6WXI5</accession>
<keyword evidence="6" id="KW-1185">Reference proteome</keyword>
<dbReference type="EMBL" id="WJBC01000024">
    <property type="protein sequence ID" value="MBC3805325.1"/>
    <property type="molecule type" value="Genomic_DNA"/>
</dbReference>
<dbReference type="PANTHER" id="PTHR42756:SF1">
    <property type="entry name" value="TRANSCRIPTIONAL REPRESSOR OF EMRAB OPERON"/>
    <property type="match status" value="1"/>
</dbReference>
<dbReference type="PROSITE" id="PS50995">
    <property type="entry name" value="HTH_MARR_2"/>
    <property type="match status" value="1"/>
</dbReference>
<evidence type="ECO:0000313" key="5">
    <source>
        <dbReference type="EMBL" id="MBC3805325.1"/>
    </source>
</evidence>
<proteinExistence type="predicted"/>
<dbReference type="InterPro" id="IPR036388">
    <property type="entry name" value="WH-like_DNA-bd_sf"/>
</dbReference>
<dbReference type="Pfam" id="PF01047">
    <property type="entry name" value="MarR"/>
    <property type="match status" value="1"/>
</dbReference>
<gene>
    <name evidence="5" type="ORF">GH808_12950</name>
</gene>
<feature type="domain" description="HTH marR-type" evidence="4">
    <location>
        <begin position="5"/>
        <end position="137"/>
    </location>
</feature>
<dbReference type="InterPro" id="IPR036390">
    <property type="entry name" value="WH_DNA-bd_sf"/>
</dbReference>
<dbReference type="SUPFAM" id="SSF46785">
    <property type="entry name" value="Winged helix' DNA-binding domain"/>
    <property type="match status" value="1"/>
</dbReference>
<dbReference type="PANTHER" id="PTHR42756">
    <property type="entry name" value="TRANSCRIPTIONAL REGULATOR, MARR"/>
    <property type="match status" value="1"/>
</dbReference>
<dbReference type="InterPro" id="IPR000835">
    <property type="entry name" value="HTH_MarR-typ"/>
</dbReference>
<name>A0ABR6WXI5_9FIRM</name>
<keyword evidence="2" id="KW-0238">DNA-binding</keyword>
<dbReference type="RefSeq" id="WP_186843213.1">
    <property type="nucleotide sequence ID" value="NZ_WJBC01000024.1"/>
</dbReference>
<dbReference type="SMART" id="SM00347">
    <property type="entry name" value="HTH_MARR"/>
    <property type="match status" value="1"/>
</dbReference>
<evidence type="ECO:0000256" key="1">
    <source>
        <dbReference type="ARBA" id="ARBA00023015"/>
    </source>
</evidence>
<protein>
    <submittedName>
        <fullName evidence="5">MarR family transcriptional regulator</fullName>
    </submittedName>
</protein>